<organism evidence="1 2">
    <name type="scientific">Spirosoma endbachense</name>
    <dbReference type="NCBI Taxonomy" id="2666025"/>
    <lineage>
        <taxon>Bacteria</taxon>
        <taxon>Pseudomonadati</taxon>
        <taxon>Bacteroidota</taxon>
        <taxon>Cytophagia</taxon>
        <taxon>Cytophagales</taxon>
        <taxon>Cytophagaceae</taxon>
        <taxon>Spirosoma</taxon>
    </lineage>
</organism>
<dbReference type="NCBIfam" id="TIGR01784">
    <property type="entry name" value="T_den_put_tspse"/>
    <property type="match status" value="1"/>
</dbReference>
<evidence type="ECO:0000313" key="2">
    <source>
        <dbReference type="Proteomes" id="UP000464577"/>
    </source>
</evidence>
<dbReference type="PANTHER" id="PTHR41317:SF1">
    <property type="entry name" value="PD-(D_E)XK NUCLEASE FAMILY TRANSPOSASE"/>
    <property type="match status" value="1"/>
</dbReference>
<dbReference type="Pfam" id="PF12784">
    <property type="entry name" value="PDDEXK_2"/>
    <property type="match status" value="1"/>
</dbReference>
<accession>A0A6P1VML0</accession>
<dbReference type="EMBL" id="CP045997">
    <property type="protein sequence ID" value="QHV94303.1"/>
    <property type="molecule type" value="Genomic_DNA"/>
</dbReference>
<dbReference type="RefSeq" id="WP_162384726.1">
    <property type="nucleotide sequence ID" value="NZ_CP045997.1"/>
</dbReference>
<dbReference type="Proteomes" id="UP000464577">
    <property type="component" value="Chromosome"/>
</dbReference>
<reference evidence="1 2" key="1">
    <citation type="submission" date="2019-11" db="EMBL/GenBank/DDBJ databases">
        <title>Spirosoma endbachense sp. nov., isolated from a natural salt meadow.</title>
        <authorList>
            <person name="Rojas J."/>
            <person name="Ambika Manirajan B."/>
            <person name="Ratering S."/>
            <person name="Suarez C."/>
            <person name="Geissler-Plaum R."/>
            <person name="Schnell S."/>
        </authorList>
    </citation>
    <scope>NUCLEOTIDE SEQUENCE [LARGE SCALE GENOMIC DNA]</scope>
    <source>
        <strain evidence="1 2">I-24</strain>
    </source>
</reference>
<sequence>MENSIYIPIISDYGFKTTFGNEADSLFLRIALQALIKSDTRIREVKFDKNSFEALTVDSRSGIFDLACTDENGNQFIVEMQLGQAPHFVQRLKFYALHKFNTLVERGEFDYANLPKLYAIAILEKNILPTAHFHTIANLRSQQNEIIDHQMTFIIVELAKFTKQVAEIETDLEKLVYTMKTLHTTEPTQYPAFWDEEWLKRAIDELDTRKMTPEERAYFARVTAANAEAVKAEKQKIREAVEQKEIETVTKALRRGKLTLDEIAEDSGVSMDFVLYIQRNLSAS</sequence>
<dbReference type="KEGG" id="senf:GJR95_04385"/>
<name>A0A6P1VML0_9BACT</name>
<proteinExistence type="predicted"/>
<protein>
    <submittedName>
        <fullName evidence="1">Rpn family recombination-promoting nuclease/putative transposase</fullName>
    </submittedName>
</protein>
<gene>
    <name evidence="1" type="ORF">GJR95_04385</name>
</gene>
<dbReference type="AlphaFoldDB" id="A0A6P1VML0"/>
<evidence type="ECO:0000313" key="1">
    <source>
        <dbReference type="EMBL" id="QHV94303.1"/>
    </source>
</evidence>
<dbReference type="InterPro" id="IPR010106">
    <property type="entry name" value="RpnA"/>
</dbReference>
<keyword evidence="2" id="KW-1185">Reference proteome</keyword>
<dbReference type="PANTHER" id="PTHR41317">
    <property type="entry name" value="PD-(D_E)XK NUCLEASE FAMILY TRANSPOSASE"/>
    <property type="match status" value="1"/>
</dbReference>